<dbReference type="EMBL" id="CABFNQ020000719">
    <property type="protein sequence ID" value="CAH0026338.1"/>
    <property type="molecule type" value="Genomic_DNA"/>
</dbReference>
<dbReference type="OrthoDB" id="823504at2759"/>
<proteinExistence type="predicted"/>
<evidence type="ECO:0000313" key="4">
    <source>
        <dbReference type="EMBL" id="CAH0026338.1"/>
    </source>
</evidence>
<evidence type="ECO:0000313" key="5">
    <source>
        <dbReference type="Proteomes" id="UP000696573"/>
    </source>
</evidence>
<organism evidence="4 5">
    <name type="scientific">Clonostachys rhizophaga</name>
    <dbReference type="NCBI Taxonomy" id="160324"/>
    <lineage>
        <taxon>Eukaryota</taxon>
        <taxon>Fungi</taxon>
        <taxon>Dikarya</taxon>
        <taxon>Ascomycota</taxon>
        <taxon>Pezizomycotina</taxon>
        <taxon>Sordariomycetes</taxon>
        <taxon>Hypocreomycetidae</taxon>
        <taxon>Hypocreales</taxon>
        <taxon>Bionectriaceae</taxon>
        <taxon>Clonostachys</taxon>
    </lineage>
</organism>
<dbReference type="Gene3D" id="1.25.40.20">
    <property type="entry name" value="Ankyrin repeat-containing domain"/>
    <property type="match status" value="1"/>
</dbReference>
<comment type="caution">
    <text evidence="4">The sequence shown here is derived from an EMBL/GenBank/DDBJ whole genome shotgun (WGS) entry which is preliminary data.</text>
</comment>
<feature type="repeat" description="ANK" evidence="3">
    <location>
        <begin position="76"/>
        <end position="102"/>
    </location>
</feature>
<dbReference type="Proteomes" id="UP000696573">
    <property type="component" value="Unassembled WGS sequence"/>
</dbReference>
<keyword evidence="2 3" id="KW-0040">ANK repeat</keyword>
<accession>A0A9N9VR51</accession>
<dbReference type="PROSITE" id="PS50088">
    <property type="entry name" value="ANK_REPEAT"/>
    <property type="match status" value="2"/>
</dbReference>
<reference evidence="4" key="1">
    <citation type="submission" date="2021-10" db="EMBL/GenBank/DDBJ databases">
        <authorList>
            <person name="Piombo E."/>
        </authorList>
    </citation>
    <scope>NUCLEOTIDE SEQUENCE</scope>
</reference>
<dbReference type="PROSITE" id="PS50297">
    <property type="entry name" value="ANK_REP_REGION"/>
    <property type="match status" value="1"/>
</dbReference>
<dbReference type="AlphaFoldDB" id="A0A9N9VR51"/>
<dbReference type="PANTHER" id="PTHR24198:SF165">
    <property type="entry name" value="ANKYRIN REPEAT-CONTAINING PROTEIN-RELATED"/>
    <property type="match status" value="1"/>
</dbReference>
<protein>
    <submittedName>
        <fullName evidence="4">Uncharacterized protein</fullName>
    </submittedName>
</protein>
<feature type="repeat" description="ANK" evidence="3">
    <location>
        <begin position="433"/>
        <end position="466"/>
    </location>
</feature>
<evidence type="ECO:0000256" key="3">
    <source>
        <dbReference type="PROSITE-ProRule" id="PRU00023"/>
    </source>
</evidence>
<keyword evidence="1" id="KW-0677">Repeat</keyword>
<evidence type="ECO:0000256" key="2">
    <source>
        <dbReference type="ARBA" id="ARBA00023043"/>
    </source>
</evidence>
<dbReference type="SMART" id="SM00248">
    <property type="entry name" value="ANK"/>
    <property type="match status" value="6"/>
</dbReference>
<dbReference type="InterPro" id="IPR036770">
    <property type="entry name" value="Ankyrin_rpt-contain_sf"/>
</dbReference>
<dbReference type="Pfam" id="PF12796">
    <property type="entry name" value="Ank_2"/>
    <property type="match status" value="1"/>
</dbReference>
<keyword evidence="5" id="KW-1185">Reference proteome</keyword>
<gene>
    <name evidence="4" type="ORF">CRHIZ90672A_00015107</name>
</gene>
<dbReference type="InterPro" id="IPR002110">
    <property type="entry name" value="Ankyrin_rpt"/>
</dbReference>
<name>A0A9N9VR51_9HYPO</name>
<evidence type="ECO:0000256" key="1">
    <source>
        <dbReference type="ARBA" id="ARBA00022737"/>
    </source>
</evidence>
<dbReference type="PANTHER" id="PTHR24198">
    <property type="entry name" value="ANKYRIN REPEAT AND PROTEIN KINASE DOMAIN-CONTAINING PROTEIN"/>
    <property type="match status" value="1"/>
</dbReference>
<dbReference type="SUPFAM" id="SSF48403">
    <property type="entry name" value="Ankyrin repeat"/>
    <property type="match status" value="1"/>
</dbReference>
<sequence length="490" mass="56328">MDFTPEVCELRHLSEAIVKKHFEIAWILLKQEIVHTKLKTRTQDSPIFAAVEVGHTELLDRIIEIQRLDVSMLDRNDETVLHCACKYGHLNLVERFLNENADPYGAAKPDMEPTITPLVSAIECAFPTERYAIIETILASRPNFPQSSHQQYKLYAMYIASNCNLDDLELFMGKEFFKPFLNDPPPNTQREGWLYWLKRARTYENAEIFRRLLELCPREHCDDIIFREVFEILTIPRVSGAIGLVVVKMLTDHFQRCPSSINDFWPKTRCSLQSAMTSAIREDDFNLIECLLHFNDLVEKRQDPRDNPKRGSKDGNILSNVGAPCSSEMLNLLLRHGYDVNHGNRHTQRYPYGNTPLQRAIEAFKCDGKGTEVIKDLIPMVDDINAVDYRGRTALHLCVNMWAPKPKTVVDKLTEIAEILINNKADLSAREFGGNTPLHFAASGRLFDPFVRLYLDRVAVDDAKNDKGTTPLQILELGRNRTRERLERFL</sequence>